<accession>A0A0A9AJT2</accession>
<protein>
    <submittedName>
        <fullName evidence="1">Uncharacterized protein</fullName>
    </submittedName>
</protein>
<name>A0A0A9AJT2_ARUDO</name>
<sequence>MMKMAVGLATHVTRLHASVQGSEPDGISAVLDWLASSERIRIDQCDLY</sequence>
<reference evidence="1" key="2">
    <citation type="journal article" date="2015" name="Data Brief">
        <title>Shoot transcriptome of the giant reed, Arundo donax.</title>
        <authorList>
            <person name="Barrero R.A."/>
            <person name="Guerrero F.D."/>
            <person name="Moolhuijzen P."/>
            <person name="Goolsby J.A."/>
            <person name="Tidwell J."/>
            <person name="Bellgard S.E."/>
            <person name="Bellgard M.I."/>
        </authorList>
    </citation>
    <scope>NUCLEOTIDE SEQUENCE</scope>
    <source>
        <tissue evidence="1">Shoot tissue taken approximately 20 cm above the soil surface</tissue>
    </source>
</reference>
<proteinExistence type="predicted"/>
<dbReference type="EMBL" id="GBRH01245936">
    <property type="protein sequence ID" value="JAD51959.1"/>
    <property type="molecule type" value="Transcribed_RNA"/>
</dbReference>
<reference evidence="1" key="1">
    <citation type="submission" date="2014-09" db="EMBL/GenBank/DDBJ databases">
        <authorList>
            <person name="Magalhaes I.L.F."/>
            <person name="Oliveira U."/>
            <person name="Santos F.R."/>
            <person name="Vidigal T.H.D.A."/>
            <person name="Brescovit A.D."/>
            <person name="Santos A.J."/>
        </authorList>
    </citation>
    <scope>NUCLEOTIDE SEQUENCE</scope>
    <source>
        <tissue evidence="1">Shoot tissue taken approximately 20 cm above the soil surface</tissue>
    </source>
</reference>
<evidence type="ECO:0000313" key="1">
    <source>
        <dbReference type="EMBL" id="JAD51959.1"/>
    </source>
</evidence>
<organism evidence="1">
    <name type="scientific">Arundo donax</name>
    <name type="common">Giant reed</name>
    <name type="synonym">Donax arundinaceus</name>
    <dbReference type="NCBI Taxonomy" id="35708"/>
    <lineage>
        <taxon>Eukaryota</taxon>
        <taxon>Viridiplantae</taxon>
        <taxon>Streptophyta</taxon>
        <taxon>Embryophyta</taxon>
        <taxon>Tracheophyta</taxon>
        <taxon>Spermatophyta</taxon>
        <taxon>Magnoliopsida</taxon>
        <taxon>Liliopsida</taxon>
        <taxon>Poales</taxon>
        <taxon>Poaceae</taxon>
        <taxon>PACMAD clade</taxon>
        <taxon>Arundinoideae</taxon>
        <taxon>Arundineae</taxon>
        <taxon>Arundo</taxon>
    </lineage>
</organism>
<dbReference type="AlphaFoldDB" id="A0A0A9AJT2"/>